<keyword evidence="11 14" id="KW-0496">Mitochondrion</keyword>
<dbReference type="InterPro" id="IPR020860">
    <property type="entry name" value="MIRO_dom"/>
</dbReference>
<feature type="domain" description="Miro" evidence="17">
    <location>
        <begin position="15"/>
        <end position="182"/>
    </location>
</feature>
<dbReference type="InterPro" id="IPR018247">
    <property type="entry name" value="EF_Hand_1_Ca_BS"/>
</dbReference>
<evidence type="ECO:0000256" key="2">
    <source>
        <dbReference type="ARBA" id="ARBA00007981"/>
    </source>
</evidence>
<keyword evidence="13 14" id="KW-0472">Membrane</keyword>
<dbReference type="Pfam" id="PF08355">
    <property type="entry name" value="EF_assoc_1"/>
    <property type="match status" value="1"/>
</dbReference>
<evidence type="ECO:0000256" key="4">
    <source>
        <dbReference type="ARBA" id="ARBA00022723"/>
    </source>
</evidence>
<dbReference type="FunFam" id="3.40.50.300:FF:000935">
    <property type="entry name" value="Mitochondrial Rho GTPase"/>
    <property type="match status" value="1"/>
</dbReference>
<dbReference type="GO" id="GO:0003924">
    <property type="term" value="F:GTPase activity"/>
    <property type="evidence" value="ECO:0007669"/>
    <property type="project" value="InterPro"/>
</dbReference>
<dbReference type="PANTHER" id="PTHR46819">
    <property type="entry name" value="EF-HAND CALCIUM-BINDING DOMAIN-CONTAINING PROTEIN 7"/>
    <property type="match status" value="1"/>
</dbReference>
<dbReference type="AlphaFoldDB" id="A0AAU9MUZ0"/>
<dbReference type="SMART" id="SM00173">
    <property type="entry name" value="RAS"/>
    <property type="match status" value="1"/>
</dbReference>
<dbReference type="GO" id="GO:0005525">
    <property type="term" value="F:GTP binding"/>
    <property type="evidence" value="ECO:0007669"/>
    <property type="project" value="UniProtKB-KW"/>
</dbReference>
<feature type="transmembrane region" description="Helical" evidence="15">
    <location>
        <begin position="620"/>
        <end position="640"/>
    </location>
</feature>
<dbReference type="Pfam" id="PF00071">
    <property type="entry name" value="Ras"/>
    <property type="match status" value="1"/>
</dbReference>
<evidence type="ECO:0000256" key="8">
    <source>
        <dbReference type="ARBA" id="ARBA00022801"/>
    </source>
</evidence>
<dbReference type="InterPro" id="IPR013566">
    <property type="entry name" value="EF_hand_assoc_1"/>
</dbReference>
<keyword evidence="8 14" id="KW-0378">Hydrolase</keyword>
<dbReference type="Proteomes" id="UP001157418">
    <property type="component" value="Unassembled WGS sequence"/>
</dbReference>
<evidence type="ECO:0000256" key="5">
    <source>
        <dbReference type="ARBA" id="ARBA00022737"/>
    </source>
</evidence>
<dbReference type="FunFam" id="3.40.50.300:FF:000553">
    <property type="entry name" value="Mitochondrial Rho GTPase"/>
    <property type="match status" value="1"/>
</dbReference>
<dbReference type="InterPro" id="IPR001806">
    <property type="entry name" value="Small_GTPase"/>
</dbReference>
<dbReference type="InterPro" id="IPR002048">
    <property type="entry name" value="EF_hand_dom"/>
</dbReference>
<dbReference type="InterPro" id="IPR052266">
    <property type="entry name" value="Miro-EF-hand_domain"/>
</dbReference>
<evidence type="ECO:0000256" key="10">
    <source>
        <dbReference type="ARBA" id="ARBA00022989"/>
    </source>
</evidence>
<dbReference type="SUPFAM" id="SSF52540">
    <property type="entry name" value="P-loop containing nucleoside triphosphate hydrolases"/>
    <property type="match status" value="2"/>
</dbReference>
<dbReference type="EMBL" id="CAKMRJ010001635">
    <property type="protein sequence ID" value="CAH1424468.1"/>
    <property type="molecule type" value="Genomic_DNA"/>
</dbReference>
<evidence type="ECO:0000313" key="19">
    <source>
        <dbReference type="Proteomes" id="UP001157418"/>
    </source>
</evidence>
<reference evidence="18 19" key="1">
    <citation type="submission" date="2022-01" db="EMBL/GenBank/DDBJ databases">
        <authorList>
            <person name="Xiong W."/>
            <person name="Schranz E."/>
        </authorList>
    </citation>
    <scope>NUCLEOTIDE SEQUENCE [LARGE SCALE GENOMIC DNA]</scope>
</reference>
<accession>A0AAU9MUZ0</accession>
<dbReference type="SMART" id="SM00175">
    <property type="entry name" value="RAB"/>
    <property type="match status" value="1"/>
</dbReference>
<comment type="caution">
    <text evidence="18">The sequence shown here is derived from an EMBL/GenBank/DDBJ whole genome shotgun (WGS) entry which is preliminary data.</text>
</comment>
<dbReference type="PRINTS" id="PR00449">
    <property type="entry name" value="RASTRNSFRMNG"/>
</dbReference>
<dbReference type="GO" id="GO:0007005">
    <property type="term" value="P:mitochondrion organization"/>
    <property type="evidence" value="ECO:0007669"/>
    <property type="project" value="InterPro"/>
</dbReference>
<dbReference type="EC" id="3.6.5.-" evidence="14"/>
<dbReference type="PROSITE" id="PS50222">
    <property type="entry name" value="EF_HAND_2"/>
    <property type="match status" value="1"/>
</dbReference>
<dbReference type="Gene3D" id="1.10.238.10">
    <property type="entry name" value="EF-hand"/>
    <property type="match status" value="2"/>
</dbReference>
<dbReference type="SMART" id="SM00174">
    <property type="entry name" value="RHO"/>
    <property type="match status" value="1"/>
</dbReference>
<dbReference type="InterPro" id="IPR021181">
    <property type="entry name" value="Miro"/>
</dbReference>
<evidence type="ECO:0000259" key="16">
    <source>
        <dbReference type="PROSITE" id="PS50222"/>
    </source>
</evidence>
<dbReference type="Pfam" id="PF08356">
    <property type="entry name" value="EF_assoc_2"/>
    <property type="match status" value="1"/>
</dbReference>
<evidence type="ECO:0000256" key="11">
    <source>
        <dbReference type="ARBA" id="ARBA00023128"/>
    </source>
</evidence>
<feature type="domain" description="Miro" evidence="17">
    <location>
        <begin position="426"/>
        <end position="595"/>
    </location>
</feature>
<evidence type="ECO:0000256" key="14">
    <source>
        <dbReference type="PIRNR" id="PIRNR037488"/>
    </source>
</evidence>
<dbReference type="PROSITE" id="PS51423">
    <property type="entry name" value="MIRO"/>
    <property type="match status" value="2"/>
</dbReference>
<dbReference type="PANTHER" id="PTHR46819:SF1">
    <property type="entry name" value="EF-HAND CALCIUM-BINDING DOMAIN-CONTAINING PROTEIN 7"/>
    <property type="match status" value="1"/>
</dbReference>
<evidence type="ECO:0000259" key="17">
    <source>
        <dbReference type="PROSITE" id="PS51423"/>
    </source>
</evidence>
<comment type="similarity">
    <text evidence="2 14">Belongs to the mitochondrial Rho GTPase family.</text>
</comment>
<sequence>MSGGSAVGAPIPGRRSTVRVVVVGDRGTGKSSLIAAAASENFPESVSPVLPPTRLPADYYPDGVPVIIIDTASSLEGKAKLEEELKRADAVVLTYACDKPETLNRLQNFWIPEVRRLKVKVPVIVVGCKLDLRDEHYPMSLEQVMAPIMQQFREIETCIECSAANLVQVPEVFYYAQKAVLHPTAPLFDQESQTLKPRCIRALKRIFILCDHDMDSALNDNELNEFQVKCFNAPLQPAEIVGVKRVVQEKVPEGVNDYGLTLTGFLFLHALFIEKGRLETTWTVLRKFGYNDDIELRKENLPVPSRKAPDQSIELTSEAVDFLMGIFSLFDSNNDGALQESEVDELFSTAPESPWDEAPYKYSLERTELGDIRLSGFLSQWALMTNLDPAKSLAYLIYLGYTNDPATALRVTRKRTLDVKKQQSDRHVFQCYVFGPKNAGKSALLSSFIGRPFQNSYALDNNNCYTVNAVDQLRGTKKTLILREIQEDDVKEFLSSKESLAACDIAVFIYDGSDEYSLKRASELLMDVARRGEDTGYGVPCFFVAGKDDLDSYPMAIRDSEAICQELKIDPPIHISVKERDMNNIFWRIVNAAERCYLSVPETEYGRNKKQYRRLVNRSLMFASVGAAAAVIALAAYRAYASRKTHSGS</sequence>
<keyword evidence="10 15" id="KW-1133">Transmembrane helix</keyword>
<dbReference type="InterPro" id="IPR011992">
    <property type="entry name" value="EF-hand-dom_pair"/>
</dbReference>
<comment type="subcellular location">
    <subcellularLocation>
        <location evidence="1 14">Mitochondrion outer membrane</location>
        <topology evidence="1 14">Single-pass type IV membrane protein</topology>
    </subcellularLocation>
</comment>
<keyword evidence="4" id="KW-0479">Metal-binding</keyword>
<evidence type="ECO:0000256" key="7">
    <source>
        <dbReference type="ARBA" id="ARBA00022787"/>
    </source>
</evidence>
<proteinExistence type="inferred from homology"/>
<dbReference type="GO" id="GO:0005509">
    <property type="term" value="F:calcium ion binding"/>
    <property type="evidence" value="ECO:0007669"/>
    <property type="project" value="InterPro"/>
</dbReference>
<dbReference type="GO" id="GO:0005741">
    <property type="term" value="C:mitochondrial outer membrane"/>
    <property type="evidence" value="ECO:0007669"/>
    <property type="project" value="UniProtKB-SubCell"/>
</dbReference>
<evidence type="ECO:0000256" key="3">
    <source>
        <dbReference type="ARBA" id="ARBA00022692"/>
    </source>
</evidence>
<evidence type="ECO:0000256" key="1">
    <source>
        <dbReference type="ARBA" id="ARBA00004200"/>
    </source>
</evidence>
<evidence type="ECO:0000256" key="15">
    <source>
        <dbReference type="SAM" id="Phobius"/>
    </source>
</evidence>
<dbReference type="InterPro" id="IPR013567">
    <property type="entry name" value="EF_hand_assoc_2"/>
</dbReference>
<dbReference type="CDD" id="cd01893">
    <property type="entry name" value="Miro1"/>
    <property type="match status" value="1"/>
</dbReference>
<evidence type="ECO:0000256" key="13">
    <source>
        <dbReference type="ARBA" id="ARBA00023136"/>
    </source>
</evidence>
<dbReference type="SUPFAM" id="SSF47473">
    <property type="entry name" value="EF-hand"/>
    <property type="match status" value="1"/>
</dbReference>
<protein>
    <recommendedName>
        <fullName evidence="14">Mitochondrial Rho GTPase</fullName>
        <ecNumber evidence="14">3.6.5.-</ecNumber>
    </recommendedName>
</protein>
<evidence type="ECO:0000256" key="12">
    <source>
        <dbReference type="ARBA" id="ARBA00023134"/>
    </source>
</evidence>
<evidence type="ECO:0000256" key="9">
    <source>
        <dbReference type="ARBA" id="ARBA00022837"/>
    </source>
</evidence>
<dbReference type="FunFam" id="1.10.238.10:FF:000011">
    <property type="entry name" value="Mitochondrial Rho GTPase"/>
    <property type="match status" value="1"/>
</dbReference>
<keyword evidence="12 14" id="KW-0342">GTP-binding</keyword>
<dbReference type="Gene3D" id="3.40.50.300">
    <property type="entry name" value="P-loop containing nucleotide triphosphate hydrolases"/>
    <property type="match status" value="2"/>
</dbReference>
<keyword evidence="3 15" id="KW-0812">Transmembrane</keyword>
<evidence type="ECO:0000313" key="18">
    <source>
        <dbReference type="EMBL" id="CAH1424468.1"/>
    </source>
</evidence>
<dbReference type="PIRSF" id="PIRSF037488">
    <property type="entry name" value="Mt_Rho_GTPase"/>
    <property type="match status" value="1"/>
</dbReference>
<gene>
    <name evidence="18" type="ORF">LVIROSA_LOCUS11668</name>
</gene>
<dbReference type="PROSITE" id="PS00018">
    <property type="entry name" value="EF_HAND_1"/>
    <property type="match status" value="1"/>
</dbReference>
<feature type="domain" description="EF-hand" evidence="16">
    <location>
        <begin position="318"/>
        <end position="353"/>
    </location>
</feature>
<keyword evidence="5" id="KW-0677">Repeat</keyword>
<evidence type="ECO:0000256" key="6">
    <source>
        <dbReference type="ARBA" id="ARBA00022741"/>
    </source>
</evidence>
<organism evidence="18 19">
    <name type="scientific">Lactuca virosa</name>
    <dbReference type="NCBI Taxonomy" id="75947"/>
    <lineage>
        <taxon>Eukaryota</taxon>
        <taxon>Viridiplantae</taxon>
        <taxon>Streptophyta</taxon>
        <taxon>Embryophyta</taxon>
        <taxon>Tracheophyta</taxon>
        <taxon>Spermatophyta</taxon>
        <taxon>Magnoliopsida</taxon>
        <taxon>eudicotyledons</taxon>
        <taxon>Gunneridae</taxon>
        <taxon>Pentapetalae</taxon>
        <taxon>asterids</taxon>
        <taxon>campanulids</taxon>
        <taxon>Asterales</taxon>
        <taxon>Asteraceae</taxon>
        <taxon>Cichorioideae</taxon>
        <taxon>Cichorieae</taxon>
        <taxon>Lactucinae</taxon>
        <taxon>Lactuca</taxon>
    </lineage>
</organism>
<keyword evidence="7 14" id="KW-1000">Mitochondrion outer membrane</keyword>
<keyword evidence="9 14" id="KW-0106">Calcium</keyword>
<dbReference type="InterPro" id="IPR027417">
    <property type="entry name" value="P-loop_NTPase"/>
</dbReference>
<keyword evidence="6 14" id="KW-0547">Nucleotide-binding</keyword>
<keyword evidence="19" id="KW-1185">Reference proteome</keyword>
<name>A0AAU9MUZ0_9ASTR</name>